<protein>
    <recommendedName>
        <fullName evidence="6">Der GTPase-activating protein YihI</fullName>
    </recommendedName>
</protein>
<keyword evidence="5" id="KW-1185">Reference proteome</keyword>
<feature type="compositionally biased region" description="Basic and acidic residues" evidence="3">
    <location>
        <begin position="18"/>
        <end position="32"/>
    </location>
</feature>
<dbReference type="NCBIfam" id="NF003560">
    <property type="entry name" value="PRK05244.1-1"/>
    <property type="match status" value="1"/>
</dbReference>
<keyword evidence="2" id="KW-0690">Ribosome biogenesis</keyword>
<organism evidence="4 5">
    <name type="scientific">Pseudidiomarina aquimaris</name>
    <dbReference type="NCBI Taxonomy" id="641841"/>
    <lineage>
        <taxon>Bacteria</taxon>
        <taxon>Pseudomonadati</taxon>
        <taxon>Pseudomonadota</taxon>
        <taxon>Gammaproteobacteria</taxon>
        <taxon>Alteromonadales</taxon>
        <taxon>Idiomarinaceae</taxon>
        <taxon>Pseudidiomarina</taxon>
    </lineage>
</organism>
<sequence>MTRKKKTRKTGPLAAPKKSKEELKRSSPEPTKHKGKGKKPGSRFNVASGASKAPKAGSKAADDPRFGSKKPIQLVSTNAPVTPATAQPRLDQATLEAELRSLENDPELQRLLAAIEDGEDLSASEEAYVDERTERFEQLAEQLGLTLDDDEDDDWEDSDV</sequence>
<feature type="region of interest" description="Disordered" evidence="3">
    <location>
        <begin position="1"/>
        <end position="89"/>
    </location>
</feature>
<evidence type="ECO:0000256" key="1">
    <source>
        <dbReference type="ARBA" id="ARBA00022468"/>
    </source>
</evidence>
<accession>A0A432XDZ2</accession>
<proteinExistence type="predicted"/>
<dbReference type="AlphaFoldDB" id="A0A432XDZ2"/>
<evidence type="ECO:0000256" key="3">
    <source>
        <dbReference type="SAM" id="MobiDB-lite"/>
    </source>
</evidence>
<evidence type="ECO:0008006" key="6">
    <source>
        <dbReference type="Google" id="ProtNLM"/>
    </source>
</evidence>
<keyword evidence="1" id="KW-0343">GTPase activation</keyword>
<dbReference type="Pfam" id="PF04220">
    <property type="entry name" value="YihI"/>
    <property type="match status" value="1"/>
</dbReference>
<feature type="compositionally biased region" description="Low complexity" evidence="3">
    <location>
        <begin position="47"/>
        <end position="59"/>
    </location>
</feature>
<evidence type="ECO:0000313" key="4">
    <source>
        <dbReference type="EMBL" id="RUO46925.1"/>
    </source>
</evidence>
<dbReference type="GO" id="GO:0042254">
    <property type="term" value="P:ribosome biogenesis"/>
    <property type="evidence" value="ECO:0007669"/>
    <property type="project" value="UniProtKB-KW"/>
</dbReference>
<dbReference type="InterPro" id="IPR007336">
    <property type="entry name" value="YihI"/>
</dbReference>
<reference evidence="5" key="1">
    <citation type="journal article" date="2018" name="Front. Microbiol.">
        <title>Genome-Based Analysis Reveals the Taxonomy and Diversity of the Family Idiomarinaceae.</title>
        <authorList>
            <person name="Liu Y."/>
            <person name="Lai Q."/>
            <person name="Shao Z."/>
        </authorList>
    </citation>
    <scope>NUCLEOTIDE SEQUENCE [LARGE SCALE GENOMIC DNA]</scope>
    <source>
        <strain evidence="5">SW15</strain>
    </source>
</reference>
<gene>
    <name evidence="4" type="ORF">CWE21_10000</name>
</gene>
<dbReference type="RefSeq" id="WP_126834303.1">
    <property type="nucleotide sequence ID" value="NZ_PIPT01000007.1"/>
</dbReference>
<dbReference type="GO" id="GO:0005096">
    <property type="term" value="F:GTPase activator activity"/>
    <property type="evidence" value="ECO:0007669"/>
    <property type="project" value="UniProtKB-KW"/>
</dbReference>
<dbReference type="OrthoDB" id="5677577at2"/>
<dbReference type="EMBL" id="PIPT01000007">
    <property type="protein sequence ID" value="RUO46925.1"/>
    <property type="molecule type" value="Genomic_DNA"/>
</dbReference>
<name>A0A432XDZ2_9GAMM</name>
<evidence type="ECO:0000313" key="5">
    <source>
        <dbReference type="Proteomes" id="UP000286678"/>
    </source>
</evidence>
<comment type="caution">
    <text evidence="4">The sequence shown here is derived from an EMBL/GenBank/DDBJ whole genome shotgun (WGS) entry which is preliminary data.</text>
</comment>
<dbReference type="Proteomes" id="UP000286678">
    <property type="component" value="Unassembled WGS sequence"/>
</dbReference>
<evidence type="ECO:0000256" key="2">
    <source>
        <dbReference type="ARBA" id="ARBA00022517"/>
    </source>
</evidence>